<evidence type="ECO:0000313" key="10">
    <source>
        <dbReference type="EMBL" id="KIL36314.1"/>
    </source>
</evidence>
<keyword evidence="11" id="KW-1185">Reference proteome</keyword>
<dbReference type="PROSITE" id="PS00211">
    <property type="entry name" value="ABC_TRANSPORTER_1"/>
    <property type="match status" value="1"/>
</dbReference>
<dbReference type="EMBL" id="JXAL01000012">
    <property type="protein sequence ID" value="KIL36314.1"/>
    <property type="molecule type" value="Genomic_DNA"/>
</dbReference>
<gene>
    <name evidence="10" type="ORF">SD71_08595</name>
</gene>
<dbReference type="Gene3D" id="1.20.1560.10">
    <property type="entry name" value="ABC transporter type 1, transmembrane domain"/>
    <property type="match status" value="1"/>
</dbReference>
<dbReference type="PROSITE" id="PS50893">
    <property type="entry name" value="ABC_TRANSPORTER_2"/>
    <property type="match status" value="1"/>
</dbReference>
<dbReference type="Pfam" id="PF00005">
    <property type="entry name" value="ABC_tran"/>
    <property type="match status" value="1"/>
</dbReference>
<keyword evidence="2 7" id="KW-0812">Transmembrane</keyword>
<evidence type="ECO:0000259" key="8">
    <source>
        <dbReference type="PROSITE" id="PS50893"/>
    </source>
</evidence>
<dbReference type="InterPro" id="IPR017871">
    <property type="entry name" value="ABC_transporter-like_CS"/>
</dbReference>
<feature type="domain" description="ABC transmembrane type-1" evidence="9">
    <location>
        <begin position="21"/>
        <end position="304"/>
    </location>
</feature>
<dbReference type="Pfam" id="PF00664">
    <property type="entry name" value="ABC_membrane"/>
    <property type="match status" value="1"/>
</dbReference>
<protein>
    <submittedName>
        <fullName evidence="10">Multidrug ABC transporter ATP-binding protein</fullName>
    </submittedName>
</protein>
<dbReference type="PROSITE" id="PS50929">
    <property type="entry name" value="ABC_TM1F"/>
    <property type="match status" value="1"/>
</dbReference>
<feature type="transmembrane region" description="Helical" evidence="7">
    <location>
        <begin position="61"/>
        <end position="89"/>
    </location>
</feature>
<feature type="transmembrane region" description="Helical" evidence="7">
    <location>
        <begin position="163"/>
        <end position="180"/>
    </location>
</feature>
<dbReference type="InterPro" id="IPR011527">
    <property type="entry name" value="ABC1_TM_dom"/>
</dbReference>
<keyword evidence="6 7" id="KW-0472">Membrane</keyword>
<evidence type="ECO:0000256" key="5">
    <source>
        <dbReference type="ARBA" id="ARBA00022989"/>
    </source>
</evidence>
<evidence type="ECO:0000256" key="4">
    <source>
        <dbReference type="ARBA" id="ARBA00022840"/>
    </source>
</evidence>
<dbReference type="GO" id="GO:0005524">
    <property type="term" value="F:ATP binding"/>
    <property type="evidence" value="ECO:0007669"/>
    <property type="project" value="UniProtKB-KW"/>
</dbReference>
<comment type="subcellular location">
    <subcellularLocation>
        <location evidence="1">Cell membrane</location>
        <topology evidence="1">Multi-pass membrane protein</topology>
    </subcellularLocation>
</comment>
<keyword evidence="5 7" id="KW-1133">Transmembrane helix</keyword>
<reference evidence="10 11" key="1">
    <citation type="submission" date="2014-12" db="EMBL/GenBank/DDBJ databases">
        <title>Draft genome sequence of Cohnella kolymensis strain B-2846.</title>
        <authorList>
            <person name="Karlyshev A.V."/>
            <person name="Kudryashova E.B."/>
        </authorList>
    </citation>
    <scope>NUCLEOTIDE SEQUENCE [LARGE SCALE GENOMIC DNA]</scope>
    <source>
        <strain evidence="10 11">VKM B-2846</strain>
    </source>
</reference>
<dbReference type="SUPFAM" id="SSF90123">
    <property type="entry name" value="ABC transporter transmembrane region"/>
    <property type="match status" value="1"/>
</dbReference>
<dbReference type="InterPro" id="IPR036640">
    <property type="entry name" value="ABC1_TM_sf"/>
</dbReference>
<feature type="transmembrane region" description="Helical" evidence="7">
    <location>
        <begin position="21"/>
        <end position="41"/>
    </location>
</feature>
<keyword evidence="3" id="KW-0547">Nucleotide-binding</keyword>
<dbReference type="InterPro" id="IPR027417">
    <property type="entry name" value="P-loop_NTPase"/>
</dbReference>
<feature type="domain" description="ABC transporter" evidence="8">
    <location>
        <begin position="337"/>
        <end position="574"/>
    </location>
</feature>
<dbReference type="PANTHER" id="PTHR43394:SF1">
    <property type="entry name" value="ATP-BINDING CASSETTE SUB-FAMILY B MEMBER 10, MITOCHONDRIAL"/>
    <property type="match status" value="1"/>
</dbReference>
<dbReference type="CDD" id="cd18541">
    <property type="entry name" value="ABC_6TM_TmrB_like"/>
    <property type="match status" value="1"/>
</dbReference>
<feature type="transmembrane region" description="Helical" evidence="7">
    <location>
        <begin position="134"/>
        <end position="157"/>
    </location>
</feature>
<evidence type="ECO:0000313" key="11">
    <source>
        <dbReference type="Proteomes" id="UP000054526"/>
    </source>
</evidence>
<evidence type="ECO:0000256" key="1">
    <source>
        <dbReference type="ARBA" id="ARBA00004651"/>
    </source>
</evidence>
<keyword evidence="4 10" id="KW-0067">ATP-binding</keyword>
<evidence type="ECO:0000256" key="2">
    <source>
        <dbReference type="ARBA" id="ARBA00022692"/>
    </source>
</evidence>
<dbReference type="SUPFAM" id="SSF52540">
    <property type="entry name" value="P-loop containing nucleoside triphosphate hydrolases"/>
    <property type="match status" value="1"/>
</dbReference>
<feature type="transmembrane region" description="Helical" evidence="7">
    <location>
        <begin position="281"/>
        <end position="301"/>
    </location>
</feature>
<dbReference type="InterPro" id="IPR039421">
    <property type="entry name" value="Type_1_exporter"/>
</dbReference>
<accession>A0ABR5A5J0</accession>
<feature type="transmembrane region" description="Helical" evidence="7">
    <location>
        <begin position="249"/>
        <end position="269"/>
    </location>
</feature>
<dbReference type="InterPro" id="IPR003439">
    <property type="entry name" value="ABC_transporter-like_ATP-bd"/>
</dbReference>
<dbReference type="Gene3D" id="3.40.50.300">
    <property type="entry name" value="P-loop containing nucleotide triphosphate hydrolases"/>
    <property type="match status" value="1"/>
</dbReference>
<dbReference type="Proteomes" id="UP000054526">
    <property type="component" value="Unassembled WGS sequence"/>
</dbReference>
<evidence type="ECO:0000256" key="7">
    <source>
        <dbReference type="SAM" id="Phobius"/>
    </source>
</evidence>
<organism evidence="10 11">
    <name type="scientific">Cohnella kolymensis</name>
    <dbReference type="NCBI Taxonomy" id="1590652"/>
    <lineage>
        <taxon>Bacteria</taxon>
        <taxon>Bacillati</taxon>
        <taxon>Bacillota</taxon>
        <taxon>Bacilli</taxon>
        <taxon>Bacillales</taxon>
        <taxon>Paenibacillaceae</taxon>
        <taxon>Cohnella</taxon>
    </lineage>
</organism>
<name>A0ABR5A5J0_9BACL</name>
<dbReference type="InterPro" id="IPR003593">
    <property type="entry name" value="AAA+_ATPase"/>
</dbReference>
<proteinExistence type="predicted"/>
<dbReference type="PANTHER" id="PTHR43394">
    <property type="entry name" value="ATP-DEPENDENT PERMEASE MDL1, MITOCHONDRIAL"/>
    <property type="match status" value="1"/>
</dbReference>
<dbReference type="RefSeq" id="WP_041062029.1">
    <property type="nucleotide sequence ID" value="NZ_JXAL01000012.1"/>
</dbReference>
<evidence type="ECO:0000256" key="6">
    <source>
        <dbReference type="ARBA" id="ARBA00023136"/>
    </source>
</evidence>
<sequence>MFIVLKKLSWFFAMHWKRYTVAIVLLTIVGILDVIPPKLIGVAIDGIHQGTLTGGKLTELLVYWGALTVVGYGLTYIWLYQLFGGAFVLERLLRSRLMRHLLKMTPTFYERNRTGDLMARATNDLRAVSMTAGFGILTLIDSTLFMLTIVTVMAVFINWKLTLAAMLPLPIMALLMKHYGKKIHARFMKSQDSFGNLNDQVLESVSGVRVIRAFVQEEADRDRFSKMTDEVFDKNVAVAKIDAMFEPTIKILVGISYLVGLCYGAALVFTNELTLGDLVAFNMYLGMLIWPMFAIGELINIMQRGNASLDRINETLGVKPDVKDAQTPVLVEVPESIEFDSVTFRYPSSTIDNLVEVSVTLKRGQTLGIVGRTGSGKTTLLKQLLREYPMGEGSIKAGGVPLTDLELDRLRSWIGYVPQQPILFSKTIRQNIWFGSSDDNIDEQRLNRALELASFRKDVAFLPDGLETLVGEKGVALSGGQKQRVSIARAVIADPEILMLDDALSAVDAKTETEILEGIRSERAGKTTLITTHRLSAVQHADWIIVLDEGRVVEEGTHEELIRNAGWYKEQYDRQQLASVVEA</sequence>
<comment type="caution">
    <text evidence="10">The sequence shown here is derived from an EMBL/GenBank/DDBJ whole genome shotgun (WGS) entry which is preliminary data.</text>
</comment>
<evidence type="ECO:0000259" key="9">
    <source>
        <dbReference type="PROSITE" id="PS50929"/>
    </source>
</evidence>
<evidence type="ECO:0000256" key="3">
    <source>
        <dbReference type="ARBA" id="ARBA00022741"/>
    </source>
</evidence>
<dbReference type="SMART" id="SM00382">
    <property type="entry name" value="AAA"/>
    <property type="match status" value="1"/>
</dbReference>